<dbReference type="SUPFAM" id="SSF51735">
    <property type="entry name" value="NAD(P)-binding Rossmann-fold domains"/>
    <property type="match status" value="1"/>
</dbReference>
<evidence type="ECO:0000259" key="1">
    <source>
        <dbReference type="Pfam" id="PF05368"/>
    </source>
</evidence>
<dbReference type="InterPro" id="IPR008030">
    <property type="entry name" value="NmrA-like"/>
</dbReference>
<dbReference type="AlphaFoldDB" id="A0A9X1PAK7"/>
<dbReference type="Gene3D" id="3.40.50.720">
    <property type="entry name" value="NAD(P)-binding Rossmann-like Domain"/>
    <property type="match status" value="1"/>
</dbReference>
<dbReference type="Pfam" id="PF05368">
    <property type="entry name" value="NmrA"/>
    <property type="match status" value="1"/>
</dbReference>
<dbReference type="InterPro" id="IPR052718">
    <property type="entry name" value="NmrA-type_oxidoreductase"/>
</dbReference>
<dbReference type="Proteomes" id="UP001139700">
    <property type="component" value="Unassembled WGS sequence"/>
</dbReference>
<organism evidence="2 3">
    <name type="scientific">Dyadobacter fanqingshengii</name>
    <dbReference type="NCBI Taxonomy" id="2906443"/>
    <lineage>
        <taxon>Bacteria</taxon>
        <taxon>Pseudomonadati</taxon>
        <taxon>Bacteroidota</taxon>
        <taxon>Cytophagia</taxon>
        <taxon>Cytophagales</taxon>
        <taxon>Spirosomataceae</taxon>
        <taxon>Dyadobacter</taxon>
    </lineage>
</organism>
<dbReference type="Gene3D" id="3.90.25.10">
    <property type="entry name" value="UDP-galactose 4-epimerase, domain 1"/>
    <property type="match status" value="1"/>
</dbReference>
<dbReference type="PANTHER" id="PTHR47129">
    <property type="entry name" value="QUINONE OXIDOREDUCTASE 2"/>
    <property type="match status" value="1"/>
</dbReference>
<evidence type="ECO:0000313" key="2">
    <source>
        <dbReference type="EMBL" id="MCF0040393.1"/>
    </source>
</evidence>
<comment type="caution">
    <text evidence="2">The sequence shown here is derived from an EMBL/GenBank/DDBJ whole genome shotgun (WGS) entry which is preliminary data.</text>
</comment>
<feature type="domain" description="NmrA-like" evidence="1">
    <location>
        <begin position="2"/>
        <end position="265"/>
    </location>
</feature>
<reference evidence="2" key="1">
    <citation type="submission" date="2021-12" db="EMBL/GenBank/DDBJ databases">
        <title>Novel species in genus Dyadobacter.</title>
        <authorList>
            <person name="Ma C."/>
        </authorList>
    </citation>
    <scope>NUCLEOTIDE SEQUENCE</scope>
    <source>
        <strain evidence="2">CY399</strain>
    </source>
</reference>
<dbReference type="CDD" id="cd05269">
    <property type="entry name" value="TMR_SDR_a"/>
    <property type="match status" value="1"/>
</dbReference>
<sequence length="300" mass="33177">MILVTGATGQFGSKAIDHLLKRGIASSEIIALVRDTAKSEALREKGIETRVGDYANYDLLVQAFSGVDKLLLVSSNDRQAIENRTAHHINVIKAAKEANVKHIVYTSFVRKPDFENSAISVFQNSHVESEAFLMDSGIDYTILQNGIYLEMLPVFLGEKVVEKGTILFPARNGKASYVLREELAEAAAHILATDGHQNKLYQLTNTASVSFYDIATEITNVTGKEISYQSPPVEEFESMLKSFGVPDQYIGMFSMWAVALSQNTMDADDSTLERFLGRKPTTMKQFIDQVYGKAGFETAP</sequence>
<gene>
    <name evidence="2" type="ORF">LXM24_09880</name>
</gene>
<keyword evidence="3" id="KW-1185">Reference proteome</keyword>
<dbReference type="EMBL" id="JAJTTA010000002">
    <property type="protein sequence ID" value="MCF0040393.1"/>
    <property type="molecule type" value="Genomic_DNA"/>
</dbReference>
<dbReference type="InterPro" id="IPR036291">
    <property type="entry name" value="NAD(P)-bd_dom_sf"/>
</dbReference>
<dbReference type="RefSeq" id="WP_234612852.1">
    <property type="nucleotide sequence ID" value="NZ_CP098806.1"/>
</dbReference>
<dbReference type="PANTHER" id="PTHR47129:SF1">
    <property type="entry name" value="NMRA-LIKE DOMAIN-CONTAINING PROTEIN"/>
    <property type="match status" value="1"/>
</dbReference>
<evidence type="ECO:0000313" key="3">
    <source>
        <dbReference type="Proteomes" id="UP001139700"/>
    </source>
</evidence>
<protein>
    <submittedName>
        <fullName evidence="2">SDR family oxidoreductase</fullName>
    </submittedName>
</protein>
<name>A0A9X1PAK7_9BACT</name>
<proteinExistence type="predicted"/>
<accession>A0A9X1PAK7</accession>